<dbReference type="EMBL" id="QTSX02004306">
    <property type="protein sequence ID" value="KAJ9066115.1"/>
    <property type="molecule type" value="Genomic_DNA"/>
</dbReference>
<evidence type="ECO:0000313" key="1">
    <source>
        <dbReference type="EMBL" id="KAJ9066115.1"/>
    </source>
</evidence>
<gene>
    <name evidence="1" type="ORF">DSO57_1012749</name>
</gene>
<name>A0ACC2SUR7_9FUNG</name>
<reference evidence="1" key="1">
    <citation type="submission" date="2022-04" db="EMBL/GenBank/DDBJ databases">
        <title>Genome of the entomopathogenic fungus Entomophthora muscae.</title>
        <authorList>
            <person name="Elya C."/>
            <person name="Lovett B.R."/>
            <person name="Lee E."/>
            <person name="Macias A.M."/>
            <person name="Hajek A.E."/>
            <person name="De Bivort B.L."/>
            <person name="Kasson M.T."/>
            <person name="De Fine Licht H.H."/>
            <person name="Stajich J.E."/>
        </authorList>
    </citation>
    <scope>NUCLEOTIDE SEQUENCE</scope>
    <source>
        <strain evidence="1">Berkeley</strain>
    </source>
</reference>
<sequence>MPRTHFWGRLASWRLPVNSNFQLDIYKFAFPTRFTIYSSMLAKENIVTYDPSLPKFSLIAATTSDRALGYQNDLPWKDTPIPTDMKYFEVATQYLDLNREQLFPPPPPAEDLVTSPKNVVIMGRLTWESMPQINLALHQ</sequence>
<organism evidence="1 2">
    <name type="scientific">Entomophthora muscae</name>
    <dbReference type="NCBI Taxonomy" id="34485"/>
    <lineage>
        <taxon>Eukaryota</taxon>
        <taxon>Fungi</taxon>
        <taxon>Fungi incertae sedis</taxon>
        <taxon>Zoopagomycota</taxon>
        <taxon>Entomophthoromycotina</taxon>
        <taxon>Entomophthoromycetes</taxon>
        <taxon>Entomophthorales</taxon>
        <taxon>Entomophthoraceae</taxon>
        <taxon>Entomophthora</taxon>
    </lineage>
</organism>
<keyword evidence="2" id="KW-1185">Reference proteome</keyword>
<dbReference type="Proteomes" id="UP001165960">
    <property type="component" value="Unassembled WGS sequence"/>
</dbReference>
<evidence type="ECO:0000313" key="2">
    <source>
        <dbReference type="Proteomes" id="UP001165960"/>
    </source>
</evidence>
<protein>
    <submittedName>
        <fullName evidence="1">Uncharacterized protein</fullName>
    </submittedName>
</protein>
<comment type="caution">
    <text evidence="1">The sequence shown here is derived from an EMBL/GenBank/DDBJ whole genome shotgun (WGS) entry which is preliminary data.</text>
</comment>
<proteinExistence type="predicted"/>
<accession>A0ACC2SUR7</accession>